<evidence type="ECO:0000256" key="2">
    <source>
        <dbReference type="ARBA" id="ARBA00022618"/>
    </source>
</evidence>
<dbReference type="SUPFAM" id="SSF49785">
    <property type="entry name" value="Galactose-binding domain-like"/>
    <property type="match status" value="1"/>
</dbReference>
<reference evidence="7 8" key="1">
    <citation type="submission" date="2016-05" db="EMBL/GenBank/DDBJ databases">
        <title>First whole genome sequencing of Entamoeba histolytica HM1:IMSS-clone-6.</title>
        <authorList>
            <person name="Mukherjee Avik.K."/>
            <person name="Izumyama S."/>
            <person name="Nakada-Tsukui K."/>
            <person name="Nozaki T."/>
        </authorList>
    </citation>
    <scope>NUCLEOTIDE SEQUENCE [LARGE SCALE GENOMIC DNA]</scope>
    <source>
        <strain evidence="7 8">HM1:IMSS clone 6</strain>
    </source>
</reference>
<dbReference type="PANTHER" id="PTHR12936:SF0">
    <property type="entry name" value="ANAPHASE-PROMOTING COMPLEX SUBUNIT 10"/>
    <property type="match status" value="1"/>
</dbReference>
<dbReference type="FunFam" id="2.60.120.260:FF:000122">
    <property type="entry name" value="Anaphase-promoting complex subunit 10"/>
    <property type="match status" value="1"/>
</dbReference>
<dbReference type="GO" id="GO:0031145">
    <property type="term" value="P:anaphase-promoting complex-dependent catabolic process"/>
    <property type="evidence" value="ECO:0007669"/>
    <property type="project" value="InterPro"/>
</dbReference>
<dbReference type="PROSITE" id="PS51284">
    <property type="entry name" value="DOC"/>
    <property type="match status" value="1"/>
</dbReference>
<dbReference type="PIRSF" id="PIRSF028841">
    <property type="entry name" value="APC10_sub"/>
    <property type="match status" value="1"/>
</dbReference>
<dbReference type="VEuPathDB" id="AmoebaDB:EHI5A_074060"/>
<dbReference type="Pfam" id="PF03256">
    <property type="entry name" value="ANAPC10"/>
    <property type="match status" value="1"/>
</dbReference>
<dbReference type="PANTHER" id="PTHR12936">
    <property type="entry name" value="ANAPHASE-PROMOTING COMPLEX 10"/>
    <property type="match status" value="1"/>
</dbReference>
<dbReference type="SMART" id="SM01337">
    <property type="entry name" value="APC10"/>
    <property type="match status" value="1"/>
</dbReference>
<dbReference type="GO" id="GO:0005680">
    <property type="term" value="C:anaphase-promoting complex"/>
    <property type="evidence" value="ECO:0007669"/>
    <property type="project" value="InterPro"/>
</dbReference>
<comment type="similarity">
    <text evidence="1">Belongs to the APC10 family.</text>
</comment>
<dbReference type="VEuPathDB" id="AmoebaDB:EHI_009380"/>
<dbReference type="AlphaFoldDB" id="A0A5K1VII6"/>
<evidence type="ECO:0000256" key="3">
    <source>
        <dbReference type="ARBA" id="ARBA00022776"/>
    </source>
</evidence>
<evidence type="ECO:0000313" key="8">
    <source>
        <dbReference type="Proteomes" id="UP000078387"/>
    </source>
</evidence>
<keyword evidence="3" id="KW-0498">Mitosis</keyword>
<keyword evidence="5" id="KW-0131">Cell cycle</keyword>
<dbReference type="VEuPathDB" id="AmoebaDB:EHI7A_082380"/>
<dbReference type="GO" id="GO:0051301">
    <property type="term" value="P:cell division"/>
    <property type="evidence" value="ECO:0007669"/>
    <property type="project" value="UniProtKB-KW"/>
</dbReference>
<dbReference type="SMR" id="A0A5K1VII6"/>
<dbReference type="InterPro" id="IPR004939">
    <property type="entry name" value="APC_su10/DOC_dom"/>
</dbReference>
<dbReference type="VEuPathDB" id="AmoebaDB:KM1_088960"/>
<dbReference type="Proteomes" id="UP000078387">
    <property type="component" value="Unassembled WGS sequence"/>
</dbReference>
<dbReference type="Gene3D" id="2.60.120.260">
    <property type="entry name" value="Galactose-binding domain-like"/>
    <property type="match status" value="1"/>
</dbReference>
<name>A0A5K1VII6_ENTHI</name>
<evidence type="ECO:0000256" key="1">
    <source>
        <dbReference type="ARBA" id="ARBA00006762"/>
    </source>
</evidence>
<sequence length="150" mass="17111">MGEVAQLLSDPTIKDITKESVIYVSSSRIGFGVSNICDNNISTYWQSNGERPHQITFIFDEPQTLAFVRFYVSQKMDESYTPSKVVLRVGTSLYDLIELAVVTLEEPEGWYYLTKHTKKPLRGSCVQLVIQENCSHGRDSHIRQVQIFGF</sequence>
<dbReference type="OMA" id="FITIEFP"/>
<dbReference type="VEuPathDB" id="AmoebaDB:EHI8A_084980"/>
<dbReference type="InterPro" id="IPR008979">
    <property type="entry name" value="Galactose-bd-like_sf"/>
</dbReference>
<keyword evidence="2" id="KW-0132">Cell division</keyword>
<comment type="caution">
    <text evidence="7">The sequence shown here is derived from an EMBL/GenBank/DDBJ whole genome shotgun (WGS) entry which is preliminary data.</text>
</comment>
<evidence type="ECO:0000256" key="5">
    <source>
        <dbReference type="ARBA" id="ARBA00023306"/>
    </source>
</evidence>
<protein>
    <recommendedName>
        <fullName evidence="6">DOC domain-containing protein</fullName>
    </recommendedName>
</protein>
<dbReference type="GO" id="GO:0070979">
    <property type="term" value="P:protein K11-linked ubiquitination"/>
    <property type="evidence" value="ECO:0007669"/>
    <property type="project" value="TreeGrafter"/>
</dbReference>
<evidence type="ECO:0000313" key="7">
    <source>
        <dbReference type="EMBL" id="GAT94085.1"/>
    </source>
</evidence>
<dbReference type="CDD" id="cd08366">
    <property type="entry name" value="APC10"/>
    <property type="match status" value="1"/>
</dbReference>
<feature type="domain" description="DOC" evidence="6">
    <location>
        <begin position="1"/>
        <end position="150"/>
    </location>
</feature>
<organism evidence="7 8">
    <name type="scientific">Entamoeba histolytica</name>
    <dbReference type="NCBI Taxonomy" id="5759"/>
    <lineage>
        <taxon>Eukaryota</taxon>
        <taxon>Amoebozoa</taxon>
        <taxon>Evosea</taxon>
        <taxon>Archamoebae</taxon>
        <taxon>Mastigamoebida</taxon>
        <taxon>Entamoebidae</taxon>
        <taxon>Entamoeba</taxon>
    </lineage>
</organism>
<evidence type="ECO:0000259" key="6">
    <source>
        <dbReference type="PROSITE" id="PS51284"/>
    </source>
</evidence>
<dbReference type="InterPro" id="IPR016901">
    <property type="entry name" value="APC10/Doc1"/>
</dbReference>
<evidence type="ECO:0000256" key="4">
    <source>
        <dbReference type="ARBA" id="ARBA00022786"/>
    </source>
</evidence>
<keyword evidence="4" id="KW-0833">Ubl conjugation pathway</keyword>
<accession>A0A5K1VII6</accession>
<proteinExistence type="inferred from homology"/>
<gene>
    <name evidence="7" type="ORF">CL6EHI_009380</name>
</gene>
<dbReference type="EMBL" id="BDEQ01000001">
    <property type="protein sequence ID" value="GAT94085.1"/>
    <property type="molecule type" value="Genomic_DNA"/>
</dbReference>